<gene>
    <name evidence="2" type="ORF">JMJ56_22205</name>
</gene>
<proteinExistence type="predicted"/>
<feature type="region of interest" description="Disordered" evidence="1">
    <location>
        <begin position="499"/>
        <end position="529"/>
    </location>
</feature>
<sequence length="529" mass="54312">MRGLRGVGMLGGMVAILGGGFALAQGKPPALGAPQPQQQPGGKFGPAPAPVPSPAPPQVDKFANPPPMVTPRAETPPPAPAPRADKFGDGGAPAAPSPAPTPPAAAPAPVPPNEPAALGQLRAMLGPGTSLSYRSAAETGPRAARMQDAEIRTREGERITAQEMVVERPGADAIGALTAQTLTFTTKEGKATAIGRMELRDFAVQRPAPGAPMRPDQMSLGLLRLEALAVQGERPVGIAEILVQDYRAGRAGRATVTGLDVLVPEGGGVADRVKVARMALEGIDLAGTLAALADKQTPPRPPGAYTAAIEGVTVTQGNAAIGSLGAMRMTGALGQGGPDTGRVTLEGLRVEPFPMIAPWLQRLGYQALTGDFSVESRVDQAAGRLELVGMLLGVRDAGAFGLSLTMDGIAPEGSTQEKFAAARLVSLTMRYLDQSLLQRLAAAEARERRQPERQIREAWANQATGAMQGGTGAVAPVLAAVQRLLRGQAQEVTIAMQPPKPVPVSELSGAASGGPEAAQRVLGITATSR</sequence>
<accession>A0ABS1U7U2</accession>
<evidence type="ECO:0000256" key="1">
    <source>
        <dbReference type="SAM" id="MobiDB-lite"/>
    </source>
</evidence>
<dbReference type="PRINTS" id="PR01217">
    <property type="entry name" value="PRICHEXTENSN"/>
</dbReference>
<feature type="region of interest" description="Disordered" evidence="1">
    <location>
        <begin position="24"/>
        <end position="116"/>
    </location>
</feature>
<organism evidence="2 3">
    <name type="scientific">Belnapia arida</name>
    <dbReference type="NCBI Taxonomy" id="2804533"/>
    <lineage>
        <taxon>Bacteria</taxon>
        <taxon>Pseudomonadati</taxon>
        <taxon>Pseudomonadota</taxon>
        <taxon>Alphaproteobacteria</taxon>
        <taxon>Acetobacterales</taxon>
        <taxon>Roseomonadaceae</taxon>
        <taxon>Belnapia</taxon>
    </lineage>
</organism>
<feature type="compositionally biased region" description="Pro residues" evidence="1">
    <location>
        <begin position="47"/>
        <end position="57"/>
    </location>
</feature>
<evidence type="ECO:0000313" key="2">
    <source>
        <dbReference type="EMBL" id="MBL6080734.1"/>
    </source>
</evidence>
<feature type="compositionally biased region" description="Pro residues" evidence="1">
    <location>
        <begin position="95"/>
        <end position="114"/>
    </location>
</feature>
<feature type="compositionally biased region" description="Pro residues" evidence="1">
    <location>
        <begin position="64"/>
        <end position="81"/>
    </location>
</feature>
<dbReference type="Proteomes" id="UP000660885">
    <property type="component" value="Unassembled WGS sequence"/>
</dbReference>
<reference evidence="2 3" key="1">
    <citation type="submission" date="2021-01" db="EMBL/GenBank/DDBJ databases">
        <title>Belnapia mucosa sp. nov. and Belnapia arida sp. nov., isolated from the Tabernas Desert (Almeria, Spain).</title>
        <authorList>
            <person name="Molina-Menor E."/>
            <person name="Vidal-Verdu A."/>
            <person name="Calonge A."/>
            <person name="Satari L."/>
            <person name="Pereto J."/>
            <person name="Porcar M."/>
        </authorList>
    </citation>
    <scope>NUCLEOTIDE SEQUENCE [LARGE SCALE GENOMIC DNA]</scope>
    <source>
        <strain evidence="2 3">T18</strain>
    </source>
</reference>
<evidence type="ECO:0000313" key="3">
    <source>
        <dbReference type="Proteomes" id="UP000660885"/>
    </source>
</evidence>
<comment type="caution">
    <text evidence="2">The sequence shown here is derived from an EMBL/GenBank/DDBJ whole genome shotgun (WGS) entry which is preliminary data.</text>
</comment>
<name>A0ABS1U7U2_9PROT</name>
<keyword evidence="3" id="KW-1185">Reference proteome</keyword>
<dbReference type="EMBL" id="JAETWB010000016">
    <property type="protein sequence ID" value="MBL6080734.1"/>
    <property type="molecule type" value="Genomic_DNA"/>
</dbReference>
<protein>
    <submittedName>
        <fullName evidence="2">Uncharacterized protein</fullName>
    </submittedName>
</protein>
<dbReference type="RefSeq" id="WP_202833962.1">
    <property type="nucleotide sequence ID" value="NZ_JAETWB010000016.1"/>
</dbReference>
<feature type="compositionally biased region" description="Low complexity" evidence="1">
    <location>
        <begin position="24"/>
        <end position="41"/>
    </location>
</feature>